<gene>
    <name evidence="2" type="ORF">R77560_00941</name>
</gene>
<name>A0AAD2BKQ8_9RALS</name>
<reference evidence="2" key="1">
    <citation type="submission" date="2023-07" db="EMBL/GenBank/DDBJ databases">
        <authorList>
            <person name="Peeters C."/>
        </authorList>
    </citation>
    <scope>NUCLEOTIDE SEQUENCE</scope>
    <source>
        <strain evidence="2">R-77560</strain>
    </source>
</reference>
<dbReference type="EMBL" id="CATZAZ010000002">
    <property type="protein sequence ID" value="CAJ0782737.1"/>
    <property type="molecule type" value="Genomic_DNA"/>
</dbReference>
<evidence type="ECO:0000256" key="1">
    <source>
        <dbReference type="SAM" id="MobiDB-lite"/>
    </source>
</evidence>
<accession>A0AAD2BKQ8</accession>
<dbReference type="Proteomes" id="UP001189756">
    <property type="component" value="Unassembled WGS sequence"/>
</dbReference>
<dbReference type="AlphaFoldDB" id="A0AAD2BKQ8"/>
<feature type="region of interest" description="Disordered" evidence="1">
    <location>
        <begin position="1"/>
        <end position="40"/>
    </location>
</feature>
<sequence>MNGQSTLTDGGHVARPVSDAATSLEGDDHPDDVTSPHRNAPQPEADCLYGLIGEVARAGSDSTETNAHAIAANFMAYLSCAVGRGVYLPIGNTRHHSRLFCLHIGRSGRGRKGDAVSLVLRIDVALRAIDDAFAPQIHRGGLSTREGLAALIHDGYRQGRQDVPAIEDKRLWVVESEFANVLHQGRRDGNTLSAALRDCWDGVDLKPATKSNRVYASDPHVCLSGAISPSELTTMMSARELTNGFANRFLMIWAERTRMLPFPKETPQTVVEHLARRTLEVLAFVRADRHDEREHLRMDLSPQAQWRYAQLYRGELHEDVGDGGVGALLERRAPMLLRLAMLMALTDMQTRIDAQHINAAMAWIRHATASVRYVFVSAADEAKLAQVQELSNRVLTFLHERGLATRSQISAECFRGKVPKARIDASLEHLLASTPPKITVQWGERADGAPGAPLRVYRLATE</sequence>
<evidence type="ECO:0000313" key="3">
    <source>
        <dbReference type="Proteomes" id="UP001189756"/>
    </source>
</evidence>
<organism evidence="2 3">
    <name type="scientific">Ralstonia thomasii</name>
    <dbReference type="NCBI Taxonomy" id="3058596"/>
    <lineage>
        <taxon>Bacteria</taxon>
        <taxon>Pseudomonadati</taxon>
        <taxon>Pseudomonadota</taxon>
        <taxon>Betaproteobacteria</taxon>
        <taxon>Burkholderiales</taxon>
        <taxon>Burkholderiaceae</taxon>
        <taxon>Ralstonia</taxon>
    </lineage>
</organism>
<evidence type="ECO:0000313" key="2">
    <source>
        <dbReference type="EMBL" id="CAJ0782737.1"/>
    </source>
</evidence>
<comment type="caution">
    <text evidence="2">The sequence shown here is derived from an EMBL/GenBank/DDBJ whole genome shotgun (WGS) entry which is preliminary data.</text>
</comment>
<proteinExistence type="predicted"/>
<evidence type="ECO:0008006" key="4">
    <source>
        <dbReference type="Google" id="ProtNLM"/>
    </source>
</evidence>
<protein>
    <recommendedName>
        <fullName evidence="4">DUF3987 domain-containing protein</fullName>
    </recommendedName>
</protein>